<dbReference type="Proteomes" id="UP000621500">
    <property type="component" value="Unassembled WGS sequence"/>
</dbReference>
<evidence type="ECO:0000256" key="1">
    <source>
        <dbReference type="SAM" id="MobiDB-lite"/>
    </source>
</evidence>
<keyword evidence="3" id="KW-1185">Reference proteome</keyword>
<evidence type="ECO:0000313" key="3">
    <source>
        <dbReference type="Proteomes" id="UP000621500"/>
    </source>
</evidence>
<dbReference type="InterPro" id="IPR036894">
    <property type="entry name" value="YbaB-like_sf"/>
</dbReference>
<dbReference type="EMBL" id="BONX01000019">
    <property type="protein sequence ID" value="GIG96570.1"/>
    <property type="molecule type" value="Genomic_DNA"/>
</dbReference>
<evidence type="ECO:0008006" key="4">
    <source>
        <dbReference type="Google" id="ProtNLM"/>
    </source>
</evidence>
<gene>
    <name evidence="2" type="ORF">Pma05_31430</name>
</gene>
<protein>
    <recommendedName>
        <fullName evidence="4">YbaB/EbfC family DNA-binding protein</fullName>
    </recommendedName>
</protein>
<feature type="region of interest" description="Disordered" evidence="1">
    <location>
        <begin position="112"/>
        <end position="132"/>
    </location>
</feature>
<dbReference type="SUPFAM" id="SSF82607">
    <property type="entry name" value="YbaB-like"/>
    <property type="match status" value="1"/>
</dbReference>
<organism evidence="2 3">
    <name type="scientific">Plantactinospora mayteni</name>
    <dbReference type="NCBI Taxonomy" id="566021"/>
    <lineage>
        <taxon>Bacteria</taxon>
        <taxon>Bacillati</taxon>
        <taxon>Actinomycetota</taxon>
        <taxon>Actinomycetes</taxon>
        <taxon>Micromonosporales</taxon>
        <taxon>Micromonosporaceae</taxon>
        <taxon>Plantactinospora</taxon>
    </lineage>
</organism>
<name>A0ABQ4EPK9_9ACTN</name>
<dbReference type="InterPro" id="IPR004401">
    <property type="entry name" value="YbaB/EbfC"/>
</dbReference>
<accession>A0ABQ4EPK9</accession>
<evidence type="ECO:0000313" key="2">
    <source>
        <dbReference type="EMBL" id="GIG96570.1"/>
    </source>
</evidence>
<proteinExistence type="predicted"/>
<reference evidence="2 3" key="1">
    <citation type="submission" date="2021-01" db="EMBL/GenBank/DDBJ databases">
        <title>Whole genome shotgun sequence of Plantactinospora mayteni NBRC 109088.</title>
        <authorList>
            <person name="Komaki H."/>
            <person name="Tamura T."/>
        </authorList>
    </citation>
    <scope>NUCLEOTIDE SEQUENCE [LARGE SCALE GENOMIC DNA]</scope>
    <source>
        <strain evidence="2 3">NBRC 109088</strain>
    </source>
</reference>
<sequence length="132" mass="14828">MSRGEYGHRLEEMLERFHDVRNQLGEIQAEVAAADASAETVDGLVRVTVAGGKISRLWLDPAVYRRYDPQTLARLIVETIERAQGAFNDRVNARYREVLGPGFDIRDIATTPGSEEAEERIRQTSRHLFGSG</sequence>
<comment type="caution">
    <text evidence="2">The sequence shown here is derived from an EMBL/GenBank/DDBJ whole genome shotgun (WGS) entry which is preliminary data.</text>
</comment>
<dbReference type="Pfam" id="PF02575">
    <property type="entry name" value="YbaB_DNA_bd"/>
    <property type="match status" value="1"/>
</dbReference>
<dbReference type="Gene3D" id="3.30.1310.10">
    <property type="entry name" value="Nucleoid-associated protein YbaB-like domain"/>
    <property type="match status" value="1"/>
</dbReference>